<dbReference type="RefSeq" id="WP_353929917.1">
    <property type="nucleotide sequence ID" value="NZ_CP150886.1"/>
</dbReference>
<proteinExistence type="predicted"/>
<organism evidence="1 2">
    <name type="scientific">Okeanomitos corallinicola TIOX110</name>
    <dbReference type="NCBI Taxonomy" id="3133117"/>
    <lineage>
        <taxon>Bacteria</taxon>
        <taxon>Bacillati</taxon>
        <taxon>Cyanobacteriota</taxon>
        <taxon>Cyanophyceae</taxon>
        <taxon>Nostocales</taxon>
        <taxon>Aphanizomenonaceae</taxon>
        <taxon>Okeanomitos</taxon>
    </lineage>
</organism>
<dbReference type="Proteomes" id="UP001483337">
    <property type="component" value="Chromosome"/>
</dbReference>
<name>A0ABZ2UNP1_9CYAN</name>
<dbReference type="EMBL" id="CP150886">
    <property type="protein sequence ID" value="WZB87003.1"/>
    <property type="molecule type" value="Genomic_DNA"/>
</dbReference>
<evidence type="ECO:0000313" key="2">
    <source>
        <dbReference type="Proteomes" id="UP001483337"/>
    </source>
</evidence>
<sequence length="42" mass="4812">MNNSMDSKAFEAFIEKFLVTQLWSGFVVVMDNLLSLLICNEL</sequence>
<gene>
    <name evidence="1" type="ORF">WJM97_16655</name>
</gene>
<reference evidence="1 2" key="1">
    <citation type="submission" date="2024-04" db="EMBL/GenBank/DDBJ databases">
        <title>Okeanomitos corallinicola gen. &amp; sp. nov. (Nostocales, Cyanobacteria), a new toxic marine heterocyst-forming cyanobacterium from a coral reef.</title>
        <authorList>
            <person name="Li H."/>
            <person name="Li R."/>
            <person name="Kang J."/>
            <person name="Hii K.S."/>
            <person name="Mohamed H.F."/>
            <person name="Xu X."/>
            <person name="Luo Z."/>
        </authorList>
    </citation>
    <scope>NUCLEOTIDE SEQUENCE [LARGE SCALE GENOMIC DNA]</scope>
    <source>
        <strain evidence="1 2">TIOX110</strain>
    </source>
</reference>
<evidence type="ECO:0000313" key="1">
    <source>
        <dbReference type="EMBL" id="WZB87003.1"/>
    </source>
</evidence>
<keyword evidence="2" id="KW-1185">Reference proteome</keyword>
<accession>A0ABZ2UNP1</accession>
<protein>
    <recommendedName>
        <fullName evidence="3">Transposase</fullName>
    </recommendedName>
</protein>
<evidence type="ECO:0008006" key="3">
    <source>
        <dbReference type="Google" id="ProtNLM"/>
    </source>
</evidence>